<feature type="compositionally biased region" description="Acidic residues" evidence="1">
    <location>
        <begin position="477"/>
        <end position="487"/>
    </location>
</feature>
<evidence type="ECO:0000313" key="3">
    <source>
        <dbReference type="EMBL" id="CAL1144456.1"/>
    </source>
</evidence>
<evidence type="ECO:0000256" key="1">
    <source>
        <dbReference type="SAM" id="MobiDB-lite"/>
    </source>
</evidence>
<feature type="compositionally biased region" description="Basic residues" evidence="1">
    <location>
        <begin position="46"/>
        <end position="58"/>
    </location>
</feature>
<reference evidence="3" key="2">
    <citation type="submission" date="2024-04" db="EMBL/GenBank/DDBJ databases">
        <authorList>
            <person name="Chen Y."/>
            <person name="Shah S."/>
            <person name="Dougan E. K."/>
            <person name="Thang M."/>
            <person name="Chan C."/>
        </authorList>
    </citation>
    <scope>NUCLEOTIDE SEQUENCE [LARGE SCALE GENOMIC DNA]</scope>
</reference>
<feature type="compositionally biased region" description="Basic and acidic residues" evidence="1">
    <location>
        <begin position="694"/>
        <end position="714"/>
    </location>
</feature>
<keyword evidence="4" id="KW-0282">Flagellum</keyword>
<feature type="compositionally biased region" description="Basic residues" evidence="1">
    <location>
        <begin position="679"/>
        <end position="693"/>
    </location>
</feature>
<dbReference type="AlphaFoldDB" id="A0A9P1CGQ8"/>
<keyword evidence="5" id="KW-1185">Reference proteome</keyword>
<proteinExistence type="predicted"/>
<evidence type="ECO:0000313" key="4">
    <source>
        <dbReference type="EMBL" id="CAL4778393.1"/>
    </source>
</evidence>
<feature type="region of interest" description="Disordered" evidence="1">
    <location>
        <begin position="208"/>
        <end position="497"/>
    </location>
</feature>
<dbReference type="EMBL" id="CAMXCT020001550">
    <property type="protein sequence ID" value="CAL1144456.1"/>
    <property type="molecule type" value="Genomic_DNA"/>
</dbReference>
<feature type="compositionally biased region" description="Basic and acidic residues" evidence="1">
    <location>
        <begin position="450"/>
        <end position="467"/>
    </location>
</feature>
<reference evidence="2" key="1">
    <citation type="submission" date="2022-10" db="EMBL/GenBank/DDBJ databases">
        <authorList>
            <person name="Chen Y."/>
            <person name="Dougan E. K."/>
            <person name="Chan C."/>
            <person name="Rhodes N."/>
            <person name="Thang M."/>
        </authorList>
    </citation>
    <scope>NUCLEOTIDE SEQUENCE</scope>
</reference>
<evidence type="ECO:0000313" key="2">
    <source>
        <dbReference type="EMBL" id="CAI3991081.1"/>
    </source>
</evidence>
<dbReference type="EMBL" id="CAMXCT030001550">
    <property type="protein sequence ID" value="CAL4778393.1"/>
    <property type="molecule type" value="Genomic_DNA"/>
</dbReference>
<feature type="region of interest" description="Disordered" evidence="1">
    <location>
        <begin position="17"/>
        <end position="84"/>
    </location>
</feature>
<protein>
    <submittedName>
        <fullName evidence="4">Flagellar attachment zone protein 1</fullName>
    </submittedName>
</protein>
<feature type="compositionally biased region" description="Basic and acidic residues" evidence="1">
    <location>
        <begin position="227"/>
        <end position="442"/>
    </location>
</feature>
<keyword evidence="4" id="KW-0966">Cell projection</keyword>
<gene>
    <name evidence="2" type="ORF">C1SCF055_LOCUS18015</name>
</gene>
<feature type="region of interest" description="Disordered" evidence="1">
    <location>
        <begin position="120"/>
        <end position="160"/>
    </location>
</feature>
<dbReference type="EMBL" id="CAMXCT010001550">
    <property type="protein sequence ID" value="CAI3991081.1"/>
    <property type="molecule type" value="Genomic_DNA"/>
</dbReference>
<feature type="region of interest" description="Disordered" evidence="1">
    <location>
        <begin position="647"/>
        <end position="714"/>
    </location>
</feature>
<feature type="compositionally biased region" description="Polar residues" evidence="1">
    <location>
        <begin position="147"/>
        <end position="160"/>
    </location>
</feature>
<name>A0A9P1CGQ8_9DINO</name>
<organism evidence="2">
    <name type="scientific">Cladocopium goreaui</name>
    <dbReference type="NCBI Taxonomy" id="2562237"/>
    <lineage>
        <taxon>Eukaryota</taxon>
        <taxon>Sar</taxon>
        <taxon>Alveolata</taxon>
        <taxon>Dinophyceae</taxon>
        <taxon>Suessiales</taxon>
        <taxon>Symbiodiniaceae</taxon>
        <taxon>Cladocopium</taxon>
    </lineage>
</organism>
<evidence type="ECO:0000313" key="5">
    <source>
        <dbReference type="Proteomes" id="UP001152797"/>
    </source>
</evidence>
<feature type="compositionally biased region" description="Low complexity" evidence="1">
    <location>
        <begin position="32"/>
        <end position="44"/>
    </location>
</feature>
<dbReference type="Proteomes" id="UP001152797">
    <property type="component" value="Unassembled WGS sequence"/>
</dbReference>
<feature type="compositionally biased region" description="Basic and acidic residues" evidence="1">
    <location>
        <begin position="59"/>
        <end position="83"/>
    </location>
</feature>
<accession>A0A9P1CGQ8</accession>
<keyword evidence="4" id="KW-0969">Cilium</keyword>
<feature type="compositionally biased region" description="Basic and acidic residues" evidence="1">
    <location>
        <begin position="664"/>
        <end position="678"/>
    </location>
</feature>
<sequence length="1105" mass="125522">MNELKEHLEKARARIQKVTGVPSEPSPNAVETASVPSTPTSASTGTKRRVVKRVKKVRKTQDAQKPVEKKNNDEVKVERKDTAEESLLALPYDVEKAEEEAKEATLAAYYARVRQQLEEGDFSTTPSSRSADAASPCSGPPGLHRAGSTSDFSDVSSAGPSASVLALQALHRCSTGEQLCKQLDFGDAESEISWASVEAKRIMQKAKEDADHAAKMLAEAQQMMARAQHEKAKAEEAKKEKDRAEDQERKNTEDAKKAAEERKKAEDATKAGDEERRKAEDAKKAEEEERKKVEDAKKAEEEERKKVEDAKKAAEEERKKAEDAKKAAEEERKKAEDAKKAAEEERKKAEDAKKAEEEERRKAEDAKKAEEEERKKVEDAKKAAEEERKNAEEAEKKKAEDEERKKAEDAKKAEQEVPEPVSKRTQEHKKAEEEKKKAEEALKAAQAKMQEAEKALAEANSKDENKKPGKGGKVAEGDPDGEDDPNPSDEKNKHLAAKKAAAHARYMRYYRNIRHKDTPKELRLMGTEAKNSSSLNAVLFDAWVQCEEGNWSKSAFYLNIKTRHTSKKRGTRKWMLSDDMDKLFSVSVAEAMRQHKASDKTLWEKETRFHPELPEKEEFRQYLCLVEDAEDTEVCEEIERLFSCIDKDSSSSSSSSESNHKRKKTDDKKKTSKDEKPKKEKKKSKGKKNKKEKKQKEKAEKADMTPEEEKDKLVKEEKKQLMKDAKKAISDASNKLKTAIGLMPNLSSEKFQESVKSDCDEKQKLCEVERSLIDACDSARLDLSVAIEPLKAQLCDYAWHIVDKGRSRSELGAFEKDISERIEAQGNTTDFTARLARYATGNDARDYYRNNALPVVPVYVKVPIKLADESTGEELLPVGMLLDMGVFGDTAGGYVEPLGEAFKEFSAWRRSMKISCSQKRFSAKSLVRETTYGWFLNCKGFNARVVSEWLMCKLVEVNRLPEFQGLDPRSQLSESALRAINRYFGLTERASRHLTLHEATQIERAGRNYLLAYRSLNRMSSSMGVLAWVLTPKWHAFAHVLQDAKRLQLNPRFTHTFGDEDFMSQLKKWARRGHGRRREQVISRLSRMRFKTLRWKLGELKNRVR</sequence>
<comment type="caution">
    <text evidence="2">The sequence shown here is derived from an EMBL/GenBank/DDBJ whole genome shotgun (WGS) entry which is preliminary data.</text>
</comment>